<evidence type="ECO:0000313" key="3">
    <source>
        <dbReference type="EMBL" id="KAG2839092.1"/>
    </source>
</evidence>
<dbReference type="STRING" id="29920.A0A329SRX2"/>
<evidence type="ECO:0000313" key="4">
    <source>
        <dbReference type="EMBL" id="KAG2903298.1"/>
    </source>
</evidence>
<feature type="transmembrane region" description="Helical" evidence="2">
    <location>
        <begin position="488"/>
        <end position="507"/>
    </location>
</feature>
<comment type="caution">
    <text evidence="6">The sequence shown here is derived from an EMBL/GenBank/DDBJ whole genome shotgun (WGS) entry which is preliminary data.</text>
</comment>
<feature type="transmembrane region" description="Helical" evidence="2">
    <location>
        <begin position="527"/>
        <end position="549"/>
    </location>
</feature>
<dbReference type="EMBL" id="RCMK01001057">
    <property type="protein sequence ID" value="KAG2903298.1"/>
    <property type="molecule type" value="Genomic_DNA"/>
</dbReference>
<feature type="transmembrane region" description="Helical" evidence="2">
    <location>
        <begin position="103"/>
        <end position="123"/>
    </location>
</feature>
<name>A0A329SRX2_9STRA</name>
<protein>
    <submittedName>
        <fullName evidence="6">Uncharacterized protein</fullName>
    </submittedName>
</protein>
<feature type="transmembrane region" description="Helical" evidence="2">
    <location>
        <begin position="575"/>
        <end position="593"/>
    </location>
</feature>
<reference evidence="3" key="2">
    <citation type="submission" date="2018-10" db="EMBL/GenBank/DDBJ databases">
        <title>Effector identification in a new, highly contiguous assembly of the strawberry crown rot pathogen Phytophthora cactorum.</title>
        <authorList>
            <person name="Armitage A.D."/>
            <person name="Nellist C.F."/>
            <person name="Bates H."/>
            <person name="Vickerstaff R.J."/>
            <person name="Harrison R.J."/>
        </authorList>
    </citation>
    <scope>NUCLEOTIDE SEQUENCE</scope>
    <source>
        <strain evidence="3">15-7</strain>
        <strain evidence="4">4040</strain>
        <strain evidence="5">P421</strain>
    </source>
</reference>
<evidence type="ECO:0000313" key="5">
    <source>
        <dbReference type="EMBL" id="KAG3210642.1"/>
    </source>
</evidence>
<dbReference type="Proteomes" id="UP000736787">
    <property type="component" value="Unassembled WGS sequence"/>
</dbReference>
<evidence type="ECO:0000256" key="1">
    <source>
        <dbReference type="SAM" id="MobiDB-lite"/>
    </source>
</evidence>
<sequence>MVGSIKVQPTPPHGQLRRPTATSQVSEAYHKVTTYWHQFQIGHRERYSVERMLALRDYCEHTSLLRVISVCLLAPLPAFTAAVLIECIPLASPSDGWRANYAFWTRLFLSSFPMAIGGVLQVKQVIPSGTISIKATIGIGSGTATGYVVCAMALAALWEFPIPFGYVVMVGPFVLSFMGSFGLAIGLFSMKSALRQQILPQLSVLAAQGLLAGCYPPFFAIFRQLSGLQQTASVFVLPFIKMLNKQYIARQCAHFQEYVGPMVIFSVDVCNVLYTVICLQTAVSSITTMFMISSDVFFIAIALYSLQRSDHKNYLQTLPVLVRQVYQNVESFNAPIRVCAPFPLSLSVDSKMLMSELCCESTNVVPSRSSRRVVHVTFRRQSSLPDIRCLSRHTEDDADWTPAFVTGAWQFQASPIERTSIMKKVVVPMLRAPKIKVARRSLSVIAMTTERLLSPLVSLHLHPKSAVQEVQDALQVMFHSEYILLSEYVECVLPVLYATYLAVLHHLPTAAYYPHMRSLTSEKLNVILQNMMLYGLVEFASFIGVTILLKRRFGFSPLYQVAFVLETQAQTLQSLLFVWVLCILQFTLVHNGVDLDAPFH</sequence>
<evidence type="ECO:0000256" key="2">
    <source>
        <dbReference type="SAM" id="Phobius"/>
    </source>
</evidence>
<feature type="transmembrane region" description="Helical" evidence="2">
    <location>
        <begin position="135"/>
        <end position="158"/>
    </location>
</feature>
<feature type="transmembrane region" description="Helical" evidence="2">
    <location>
        <begin position="283"/>
        <end position="306"/>
    </location>
</feature>
<feature type="transmembrane region" description="Helical" evidence="2">
    <location>
        <begin position="64"/>
        <end position="91"/>
    </location>
</feature>
<dbReference type="Proteomes" id="UP000760860">
    <property type="component" value="Unassembled WGS sequence"/>
</dbReference>
<keyword evidence="2" id="KW-0812">Transmembrane</keyword>
<feature type="transmembrane region" description="Helical" evidence="2">
    <location>
        <begin position="255"/>
        <end position="277"/>
    </location>
</feature>
<keyword evidence="2" id="KW-0472">Membrane</keyword>
<dbReference type="OrthoDB" id="123675at2759"/>
<dbReference type="VEuPathDB" id="FungiDB:PC110_g4305"/>
<accession>A0A329SRX2</accession>
<reference evidence="6 7" key="1">
    <citation type="submission" date="2018-01" db="EMBL/GenBank/DDBJ databases">
        <title>Draft genome of the strawberry crown rot pathogen Phytophthora cactorum.</title>
        <authorList>
            <person name="Armitage A.D."/>
            <person name="Lysoe E."/>
            <person name="Nellist C.F."/>
            <person name="Harrison R.J."/>
            <person name="Brurberg M.B."/>
        </authorList>
    </citation>
    <scope>NUCLEOTIDE SEQUENCE [LARGE SCALE GENOMIC DNA]</scope>
    <source>
        <strain evidence="6 7">10300</strain>
    </source>
</reference>
<dbReference type="EMBL" id="RCMV01001064">
    <property type="protein sequence ID" value="KAG3210642.1"/>
    <property type="molecule type" value="Genomic_DNA"/>
</dbReference>
<dbReference type="Proteomes" id="UP000251314">
    <property type="component" value="Unassembled WGS sequence"/>
</dbReference>
<gene>
    <name evidence="6" type="ORF">PC110_g4305</name>
    <name evidence="3" type="ORF">PC113_g19538</name>
    <name evidence="4" type="ORF">PC117_g21278</name>
    <name evidence="5" type="ORF">PC129_g18359</name>
</gene>
<dbReference type="EMBL" id="MJFZ01000066">
    <property type="protein sequence ID" value="RAW39430.1"/>
    <property type="molecule type" value="Genomic_DNA"/>
</dbReference>
<feature type="region of interest" description="Disordered" evidence="1">
    <location>
        <begin position="1"/>
        <end position="22"/>
    </location>
</feature>
<keyword evidence="2" id="KW-1133">Transmembrane helix</keyword>
<evidence type="ECO:0000313" key="6">
    <source>
        <dbReference type="EMBL" id="RAW39430.1"/>
    </source>
</evidence>
<evidence type="ECO:0000313" key="7">
    <source>
        <dbReference type="Proteomes" id="UP000251314"/>
    </source>
</evidence>
<dbReference type="EMBL" id="RCMG01001013">
    <property type="protein sequence ID" value="KAG2839092.1"/>
    <property type="molecule type" value="Genomic_DNA"/>
</dbReference>
<dbReference type="Proteomes" id="UP000735874">
    <property type="component" value="Unassembled WGS sequence"/>
</dbReference>
<feature type="transmembrane region" description="Helical" evidence="2">
    <location>
        <begin position="164"/>
        <end position="190"/>
    </location>
</feature>
<keyword evidence="7" id="KW-1185">Reference proteome</keyword>
<organism evidence="6 7">
    <name type="scientific">Phytophthora cactorum</name>
    <dbReference type="NCBI Taxonomy" id="29920"/>
    <lineage>
        <taxon>Eukaryota</taxon>
        <taxon>Sar</taxon>
        <taxon>Stramenopiles</taxon>
        <taxon>Oomycota</taxon>
        <taxon>Peronosporomycetes</taxon>
        <taxon>Peronosporales</taxon>
        <taxon>Peronosporaceae</taxon>
        <taxon>Phytophthora</taxon>
    </lineage>
</organism>
<proteinExistence type="predicted"/>
<dbReference type="AlphaFoldDB" id="A0A329SRX2"/>